<proteinExistence type="predicted"/>
<reference evidence="3 4" key="1">
    <citation type="submission" date="2024-02" db="EMBL/GenBank/DDBJ databases">
        <title>Haloferula sargassicola NBRC 104335.</title>
        <authorList>
            <person name="Ichikawa N."/>
            <person name="Katano-Makiyama Y."/>
            <person name="Hidaka K."/>
        </authorList>
    </citation>
    <scope>NUCLEOTIDE SEQUENCE [LARGE SCALE GENOMIC DNA]</scope>
    <source>
        <strain evidence="3 4">NBRC 104335</strain>
    </source>
</reference>
<evidence type="ECO:0000313" key="3">
    <source>
        <dbReference type="EMBL" id="GAA5482859.1"/>
    </source>
</evidence>
<feature type="transmembrane region" description="Helical" evidence="2">
    <location>
        <begin position="7"/>
        <end position="26"/>
    </location>
</feature>
<keyword evidence="2" id="KW-1133">Transmembrane helix</keyword>
<gene>
    <name evidence="3" type="ORF">Hsar01_02084</name>
</gene>
<feature type="region of interest" description="Disordered" evidence="1">
    <location>
        <begin position="33"/>
        <end position="61"/>
    </location>
</feature>
<protein>
    <submittedName>
        <fullName evidence="3">Uncharacterized protein</fullName>
    </submittedName>
</protein>
<evidence type="ECO:0000256" key="2">
    <source>
        <dbReference type="SAM" id="Phobius"/>
    </source>
</evidence>
<dbReference type="RefSeq" id="WP_353566987.1">
    <property type="nucleotide sequence ID" value="NZ_BAABRI010000010.1"/>
</dbReference>
<dbReference type="EMBL" id="BAABRI010000010">
    <property type="protein sequence ID" value="GAA5482859.1"/>
    <property type="molecule type" value="Genomic_DNA"/>
</dbReference>
<comment type="caution">
    <text evidence="3">The sequence shown here is derived from an EMBL/GenBank/DDBJ whole genome shotgun (WGS) entry which is preliminary data.</text>
</comment>
<accession>A0ABP9UNG1</accession>
<keyword evidence="2" id="KW-0812">Transmembrane</keyword>
<keyword evidence="4" id="KW-1185">Reference proteome</keyword>
<evidence type="ECO:0000256" key="1">
    <source>
        <dbReference type="SAM" id="MobiDB-lite"/>
    </source>
</evidence>
<organism evidence="3 4">
    <name type="scientific">Haloferula sargassicola</name>
    <dbReference type="NCBI Taxonomy" id="490096"/>
    <lineage>
        <taxon>Bacteria</taxon>
        <taxon>Pseudomonadati</taxon>
        <taxon>Verrucomicrobiota</taxon>
        <taxon>Verrucomicrobiia</taxon>
        <taxon>Verrucomicrobiales</taxon>
        <taxon>Verrucomicrobiaceae</taxon>
        <taxon>Haloferula</taxon>
    </lineage>
</organism>
<evidence type="ECO:0000313" key="4">
    <source>
        <dbReference type="Proteomes" id="UP001476282"/>
    </source>
</evidence>
<keyword evidence="2" id="KW-0472">Membrane</keyword>
<name>A0ABP9UNG1_9BACT</name>
<dbReference type="Proteomes" id="UP001476282">
    <property type="component" value="Unassembled WGS sequence"/>
</dbReference>
<feature type="compositionally biased region" description="Basic and acidic residues" evidence="1">
    <location>
        <begin position="47"/>
        <end position="61"/>
    </location>
</feature>
<sequence>MQATTRWSITLGLSVFLLTGALIWLLKSSTTPEADESTLPDAASAKASDRSRPRAEEEGHRFPSRFERTFRTVDQSMVEAAMEDPLEGRDTAAFAKLIQDWVDQDTEAAMDWARRLTDPDQKTLAYVYITSSLHEQPTVAYDFFCEMEKLKGEWHLYADGLLRVITSELQAYVDGPPERLVERLGQLPIGEIGNSNLRPDYPQGYDFAGLLQAMDNYRRQLRDPQSPSPPPITALNLSPPFKTWAERDLEHAVDYALNTQQYSPDLCWAGLIDEETFQLPDRDTQKIREIIAAKLNQLDVETFDRALNQSNIAYRSNLEPGLDLMRLLDSTHAQQMRSYLKEAGHLE</sequence>